<organism evidence="2 3">
    <name type="scientific">Prolixibacter denitrificans</name>
    <dbReference type="NCBI Taxonomy" id="1541063"/>
    <lineage>
        <taxon>Bacteria</taxon>
        <taxon>Pseudomonadati</taxon>
        <taxon>Bacteroidota</taxon>
        <taxon>Bacteroidia</taxon>
        <taxon>Marinilabiliales</taxon>
        <taxon>Prolixibacteraceae</taxon>
        <taxon>Prolixibacter</taxon>
    </lineage>
</organism>
<dbReference type="RefSeq" id="WP_106543452.1">
    <property type="nucleotide sequence ID" value="NZ_BLAU01000001.1"/>
</dbReference>
<dbReference type="Proteomes" id="UP000396862">
    <property type="component" value="Unassembled WGS sequence"/>
</dbReference>
<dbReference type="Proteomes" id="UP000240621">
    <property type="component" value="Unassembled WGS sequence"/>
</dbReference>
<dbReference type="EMBL" id="PYGC01000011">
    <property type="protein sequence ID" value="PSK81141.1"/>
    <property type="molecule type" value="Genomic_DNA"/>
</dbReference>
<dbReference type="OrthoDB" id="283474at2"/>
<dbReference type="PROSITE" id="PS51257">
    <property type="entry name" value="PROKAR_LIPOPROTEIN"/>
    <property type="match status" value="1"/>
</dbReference>
<gene>
    <name evidence="2" type="ORF">CLV93_111118</name>
    <name evidence="1" type="ORF">JCM18694_25030</name>
</gene>
<evidence type="ECO:0000313" key="4">
    <source>
        <dbReference type="Proteomes" id="UP000396862"/>
    </source>
</evidence>
<comment type="caution">
    <text evidence="2">The sequence shown here is derived from an EMBL/GenBank/DDBJ whole genome shotgun (WGS) entry which is preliminary data.</text>
</comment>
<reference evidence="1 4" key="2">
    <citation type="submission" date="2019-10" db="EMBL/GenBank/DDBJ databases">
        <title>Prolixibacter strains distinguished by the presence of nitrate reductase genes were adept at nitrate-dependent anaerobic corrosion of metallic iron and carbon steel.</title>
        <authorList>
            <person name="Iino T."/>
            <person name="Shono N."/>
            <person name="Ito K."/>
            <person name="Nakamura R."/>
            <person name="Sueoka K."/>
            <person name="Harayama S."/>
            <person name="Ohkuma M."/>
        </authorList>
    </citation>
    <scope>NUCLEOTIDE SEQUENCE [LARGE SCALE GENOMIC DNA]</scope>
    <source>
        <strain evidence="1 4">MIC1-1</strain>
    </source>
</reference>
<reference evidence="2 3" key="1">
    <citation type="submission" date="2018-03" db="EMBL/GenBank/DDBJ databases">
        <title>Genomic Encyclopedia of Archaeal and Bacterial Type Strains, Phase II (KMG-II): from individual species to whole genera.</title>
        <authorList>
            <person name="Goeker M."/>
        </authorList>
    </citation>
    <scope>NUCLEOTIDE SEQUENCE [LARGE SCALE GENOMIC DNA]</scope>
    <source>
        <strain evidence="2 3">DSM 27267</strain>
    </source>
</reference>
<sequence>MKYLIIAISLVALFSCGQNKKISSTNPVNWEARTINLPTEDSLHHGTTYLPVYSEVYQSNENKTYPLTVTVSIRNMNPQDTIYILNARYFNSAGRQIRSYFDKPIYLAPLETIDIVIDEGDKEGGTGANFIFHWAIENNEVEPLFEAVMISTTGQQGLSFITKGIKISK</sequence>
<name>A0A2P8C860_9BACT</name>
<dbReference type="AlphaFoldDB" id="A0A2P8C860"/>
<accession>A0A2P8C860</accession>
<dbReference type="EMBL" id="BLAU01000001">
    <property type="protein sequence ID" value="GET22257.1"/>
    <property type="molecule type" value="Genomic_DNA"/>
</dbReference>
<evidence type="ECO:0000313" key="1">
    <source>
        <dbReference type="EMBL" id="GET22257.1"/>
    </source>
</evidence>
<dbReference type="InterPro" id="IPR021471">
    <property type="entry name" value="DUF3124"/>
</dbReference>
<proteinExistence type="predicted"/>
<dbReference type="Pfam" id="PF11322">
    <property type="entry name" value="DUF3124"/>
    <property type="match status" value="1"/>
</dbReference>
<evidence type="ECO:0000313" key="3">
    <source>
        <dbReference type="Proteomes" id="UP000240621"/>
    </source>
</evidence>
<keyword evidence="4" id="KW-1185">Reference proteome</keyword>
<evidence type="ECO:0000313" key="2">
    <source>
        <dbReference type="EMBL" id="PSK81141.1"/>
    </source>
</evidence>
<protein>
    <submittedName>
        <fullName evidence="2">Uncharacterized protein DUF3124</fullName>
    </submittedName>
</protein>